<proteinExistence type="inferred from homology"/>
<dbReference type="InterPro" id="IPR000462">
    <property type="entry name" value="CDP-OH_P_trans"/>
</dbReference>
<feature type="transmembrane region" description="Helical" evidence="3">
    <location>
        <begin position="148"/>
        <end position="167"/>
    </location>
</feature>
<dbReference type="Gene3D" id="1.20.120.1760">
    <property type="match status" value="1"/>
</dbReference>
<gene>
    <name evidence="4" type="ORF">LG368_05285</name>
</gene>
<comment type="caution">
    <text evidence="4">The sequence shown here is derived from an EMBL/GenBank/DDBJ whole genome shotgun (WGS) entry which is preliminary data.</text>
</comment>
<sequence length="207" mass="22717">MLDTFFIKNLKHPLSLVAITLDKYGIQANGITVLGFIVGMMSVPALYLGNTSLALMCIVFNRIMDGLDGAVARVQGPTDLGGYLDITLDFIFYSAVIFGFALMNPADNALAASFLIFSFMGTGSSFLAFAIMAEKRNIKRLDYGRKSLYFIGGLAEGTETILFLVLICLIPSYFSLLAFGFGALCWVTTIMRLYAGYRTLSKHTHQH</sequence>
<feature type="transmembrane region" description="Helical" evidence="3">
    <location>
        <begin position="109"/>
        <end position="132"/>
    </location>
</feature>
<comment type="similarity">
    <text evidence="2">Belongs to the CDP-alcohol phosphatidyltransferase class-I family.</text>
</comment>
<reference evidence="4" key="1">
    <citation type="submission" date="2021-10" db="EMBL/GenBank/DDBJ databases">
        <title>Marinomonas pontica sp. nov., isolated from the Black Sea.</title>
        <authorList>
            <person name="Zhao L.-H."/>
            <person name="Xue J.-H."/>
        </authorList>
    </citation>
    <scope>NUCLEOTIDE SEQUENCE</scope>
    <source>
        <strain evidence="4">E8</strain>
    </source>
</reference>
<dbReference type="GO" id="GO:0008654">
    <property type="term" value="P:phospholipid biosynthetic process"/>
    <property type="evidence" value="ECO:0007669"/>
    <property type="project" value="InterPro"/>
</dbReference>
<dbReference type="RefSeq" id="WP_226753694.1">
    <property type="nucleotide sequence ID" value="NZ_JAJATW010000006.1"/>
</dbReference>
<dbReference type="GO" id="GO:0016020">
    <property type="term" value="C:membrane"/>
    <property type="evidence" value="ECO:0007669"/>
    <property type="project" value="InterPro"/>
</dbReference>
<evidence type="ECO:0000313" key="5">
    <source>
        <dbReference type="Proteomes" id="UP001139095"/>
    </source>
</evidence>
<keyword evidence="3" id="KW-0812">Transmembrane</keyword>
<dbReference type="GO" id="GO:0016780">
    <property type="term" value="F:phosphotransferase activity, for other substituted phosphate groups"/>
    <property type="evidence" value="ECO:0007669"/>
    <property type="project" value="InterPro"/>
</dbReference>
<feature type="transmembrane region" description="Helical" evidence="3">
    <location>
        <begin position="31"/>
        <end position="60"/>
    </location>
</feature>
<dbReference type="PROSITE" id="PS00379">
    <property type="entry name" value="CDP_ALCOHOL_P_TRANSF"/>
    <property type="match status" value="1"/>
</dbReference>
<keyword evidence="1 2" id="KW-0808">Transferase</keyword>
<keyword evidence="3" id="KW-0472">Membrane</keyword>
<evidence type="ECO:0000313" key="4">
    <source>
        <dbReference type="EMBL" id="MCB5161313.1"/>
    </source>
</evidence>
<name>A0A9X1IL85_9GAMM</name>
<feature type="transmembrane region" description="Helical" evidence="3">
    <location>
        <begin position="80"/>
        <end position="103"/>
    </location>
</feature>
<dbReference type="AlphaFoldDB" id="A0A9X1IL85"/>
<dbReference type="Pfam" id="PF01066">
    <property type="entry name" value="CDP-OH_P_transf"/>
    <property type="match status" value="1"/>
</dbReference>
<protein>
    <submittedName>
        <fullName evidence="4">CDP-alcohol phosphatidyltransferase family protein</fullName>
    </submittedName>
</protein>
<dbReference type="InterPro" id="IPR043130">
    <property type="entry name" value="CDP-OH_PTrfase_TM_dom"/>
</dbReference>
<evidence type="ECO:0000256" key="2">
    <source>
        <dbReference type="RuleBase" id="RU003750"/>
    </source>
</evidence>
<feature type="transmembrane region" description="Helical" evidence="3">
    <location>
        <begin position="173"/>
        <end position="195"/>
    </location>
</feature>
<dbReference type="EMBL" id="JAJATW010000006">
    <property type="protein sequence ID" value="MCB5161313.1"/>
    <property type="molecule type" value="Genomic_DNA"/>
</dbReference>
<keyword evidence="3" id="KW-1133">Transmembrane helix</keyword>
<keyword evidence="5" id="KW-1185">Reference proteome</keyword>
<dbReference type="InterPro" id="IPR048254">
    <property type="entry name" value="CDP_ALCOHOL_P_TRANSF_CS"/>
</dbReference>
<evidence type="ECO:0000256" key="3">
    <source>
        <dbReference type="SAM" id="Phobius"/>
    </source>
</evidence>
<accession>A0A9X1IL85</accession>
<organism evidence="4 5">
    <name type="scientific">Marinomonas algarum</name>
    <dbReference type="NCBI Taxonomy" id="2883105"/>
    <lineage>
        <taxon>Bacteria</taxon>
        <taxon>Pseudomonadati</taxon>
        <taxon>Pseudomonadota</taxon>
        <taxon>Gammaproteobacteria</taxon>
        <taxon>Oceanospirillales</taxon>
        <taxon>Oceanospirillaceae</taxon>
        <taxon>Marinomonas</taxon>
    </lineage>
</organism>
<evidence type="ECO:0000256" key="1">
    <source>
        <dbReference type="ARBA" id="ARBA00022679"/>
    </source>
</evidence>
<dbReference type="Proteomes" id="UP001139095">
    <property type="component" value="Unassembled WGS sequence"/>
</dbReference>